<dbReference type="Proteomes" id="UP000663836">
    <property type="component" value="Unassembled WGS sequence"/>
</dbReference>
<evidence type="ECO:0000256" key="3">
    <source>
        <dbReference type="ARBA" id="ARBA00023015"/>
    </source>
</evidence>
<dbReference type="CDD" id="cd14695">
    <property type="entry name" value="bZIP_HLF"/>
    <property type="match status" value="1"/>
</dbReference>
<keyword evidence="4" id="KW-0238">DNA-binding</keyword>
<evidence type="ECO:0000313" key="9">
    <source>
        <dbReference type="EMBL" id="CAF0865553.1"/>
    </source>
</evidence>
<feature type="region of interest" description="Disordered" evidence="7">
    <location>
        <begin position="1"/>
        <end position="22"/>
    </location>
</feature>
<dbReference type="GO" id="GO:0000981">
    <property type="term" value="F:DNA-binding transcription factor activity, RNA polymerase II-specific"/>
    <property type="evidence" value="ECO:0007669"/>
    <property type="project" value="TreeGrafter"/>
</dbReference>
<dbReference type="Pfam" id="PF07716">
    <property type="entry name" value="bZIP_2"/>
    <property type="match status" value="1"/>
</dbReference>
<evidence type="ECO:0000259" key="8">
    <source>
        <dbReference type="PROSITE" id="PS50217"/>
    </source>
</evidence>
<dbReference type="SUPFAM" id="SSF57959">
    <property type="entry name" value="Leucine zipper domain"/>
    <property type="match status" value="1"/>
</dbReference>
<dbReference type="InterPro" id="IPR040223">
    <property type="entry name" value="PAR_bZIP"/>
</dbReference>
<evidence type="ECO:0000313" key="10">
    <source>
        <dbReference type="EMBL" id="CAF3557793.1"/>
    </source>
</evidence>
<feature type="compositionally biased region" description="Basic and acidic residues" evidence="7">
    <location>
        <begin position="1"/>
        <end position="15"/>
    </location>
</feature>
<dbReference type="Gene3D" id="1.20.5.170">
    <property type="match status" value="1"/>
</dbReference>
<evidence type="ECO:0000256" key="1">
    <source>
        <dbReference type="ARBA" id="ARBA00004123"/>
    </source>
</evidence>
<dbReference type="InterPro" id="IPR004827">
    <property type="entry name" value="bZIP"/>
</dbReference>
<keyword evidence="6" id="KW-0539">Nucleus</keyword>
<gene>
    <name evidence="10" type="ORF">JBS370_LOCUS1682</name>
    <name evidence="9" type="ORF">ZHD862_LOCUS5609</name>
</gene>
<evidence type="ECO:0000256" key="5">
    <source>
        <dbReference type="ARBA" id="ARBA00023163"/>
    </source>
</evidence>
<feature type="domain" description="BZIP" evidence="8">
    <location>
        <begin position="131"/>
        <end position="187"/>
    </location>
</feature>
<evidence type="ECO:0000313" key="11">
    <source>
        <dbReference type="Proteomes" id="UP000663864"/>
    </source>
</evidence>
<dbReference type="SMART" id="SM00338">
    <property type="entry name" value="BRLZ"/>
    <property type="match status" value="1"/>
</dbReference>
<sequence length="199" mass="22862">MSRSTYKHEDNERNPTTRSSSPIRLLMHAITSYIQYPTGYPSLLSYTHNHQLNASISTNASSISPNSTHLLSYNGCNTGLDLSSHSNNIKQLQSDDEDDNQSISPSLDYTINGSIISFKKRSRTVPTEEKDTIYYEKRARNNDSAKRSRDGRRIKEQHIQERVIFLEHENLRLSMENQGIRYQLSQFHALCDRASKPLQ</sequence>
<dbReference type="EMBL" id="CAJNOT010000149">
    <property type="protein sequence ID" value="CAF0865553.1"/>
    <property type="molecule type" value="Genomic_DNA"/>
</dbReference>
<accession>A0A813XIW6</accession>
<dbReference type="FunFam" id="1.20.5.170:FF:000025">
    <property type="entry name" value="nuclear factor interleukin-3-regulated protein-like"/>
    <property type="match status" value="1"/>
</dbReference>
<dbReference type="InterPro" id="IPR046347">
    <property type="entry name" value="bZIP_sf"/>
</dbReference>
<dbReference type="AlphaFoldDB" id="A0A813XIW6"/>
<dbReference type="EMBL" id="CAJOBD010000059">
    <property type="protein sequence ID" value="CAF3557793.1"/>
    <property type="molecule type" value="Genomic_DNA"/>
</dbReference>
<dbReference type="GO" id="GO:0000978">
    <property type="term" value="F:RNA polymerase II cis-regulatory region sequence-specific DNA binding"/>
    <property type="evidence" value="ECO:0007669"/>
    <property type="project" value="TreeGrafter"/>
</dbReference>
<organism evidence="9 11">
    <name type="scientific">Rotaria sordida</name>
    <dbReference type="NCBI Taxonomy" id="392033"/>
    <lineage>
        <taxon>Eukaryota</taxon>
        <taxon>Metazoa</taxon>
        <taxon>Spiralia</taxon>
        <taxon>Gnathifera</taxon>
        <taxon>Rotifera</taxon>
        <taxon>Eurotatoria</taxon>
        <taxon>Bdelloidea</taxon>
        <taxon>Philodinida</taxon>
        <taxon>Philodinidae</taxon>
        <taxon>Rotaria</taxon>
    </lineage>
</organism>
<dbReference type="Proteomes" id="UP000663864">
    <property type="component" value="Unassembled WGS sequence"/>
</dbReference>
<evidence type="ECO:0000256" key="4">
    <source>
        <dbReference type="ARBA" id="ARBA00023125"/>
    </source>
</evidence>
<keyword evidence="3" id="KW-0805">Transcription regulation</keyword>
<protein>
    <recommendedName>
        <fullName evidence="8">BZIP domain-containing protein</fullName>
    </recommendedName>
</protein>
<dbReference type="GO" id="GO:0005634">
    <property type="term" value="C:nucleus"/>
    <property type="evidence" value="ECO:0007669"/>
    <property type="project" value="UniProtKB-SubCell"/>
</dbReference>
<evidence type="ECO:0000256" key="6">
    <source>
        <dbReference type="ARBA" id="ARBA00023242"/>
    </source>
</evidence>
<name>A0A813XIW6_9BILA</name>
<dbReference type="PANTHER" id="PTHR11988">
    <property type="entry name" value="THYROTROPH EMBRYONIC FACTOR RELATED"/>
    <property type="match status" value="1"/>
</dbReference>
<evidence type="ECO:0000256" key="2">
    <source>
        <dbReference type="ARBA" id="ARBA00006079"/>
    </source>
</evidence>
<dbReference type="PROSITE" id="PS50217">
    <property type="entry name" value="BZIP"/>
    <property type="match status" value="1"/>
</dbReference>
<reference evidence="9" key="1">
    <citation type="submission" date="2021-02" db="EMBL/GenBank/DDBJ databases">
        <authorList>
            <person name="Nowell W R."/>
        </authorList>
    </citation>
    <scope>NUCLEOTIDE SEQUENCE</scope>
</reference>
<comment type="caution">
    <text evidence="9">The sequence shown here is derived from an EMBL/GenBank/DDBJ whole genome shotgun (WGS) entry which is preliminary data.</text>
</comment>
<comment type="subcellular location">
    <subcellularLocation>
        <location evidence="1">Nucleus</location>
    </subcellularLocation>
</comment>
<proteinExistence type="inferred from homology"/>
<comment type="similarity">
    <text evidence="2">Belongs to the bZIP family. NFIL3 subfamily.</text>
</comment>
<dbReference type="PANTHER" id="PTHR11988:SF27">
    <property type="entry name" value="GH27708P"/>
    <property type="match status" value="1"/>
</dbReference>
<keyword evidence="5" id="KW-0804">Transcription</keyword>
<evidence type="ECO:0000256" key="7">
    <source>
        <dbReference type="SAM" id="MobiDB-lite"/>
    </source>
</evidence>